<organism evidence="2 3">
    <name type="scientific">Rhodocollybia butyracea</name>
    <dbReference type="NCBI Taxonomy" id="206335"/>
    <lineage>
        <taxon>Eukaryota</taxon>
        <taxon>Fungi</taxon>
        <taxon>Dikarya</taxon>
        <taxon>Basidiomycota</taxon>
        <taxon>Agaricomycotina</taxon>
        <taxon>Agaricomycetes</taxon>
        <taxon>Agaricomycetidae</taxon>
        <taxon>Agaricales</taxon>
        <taxon>Marasmiineae</taxon>
        <taxon>Omphalotaceae</taxon>
        <taxon>Rhodocollybia</taxon>
    </lineage>
</organism>
<dbReference type="Proteomes" id="UP000772434">
    <property type="component" value="Unassembled WGS sequence"/>
</dbReference>
<keyword evidence="3" id="KW-1185">Reference proteome</keyword>
<proteinExistence type="predicted"/>
<dbReference type="OrthoDB" id="2804213at2759"/>
<keyword evidence="1" id="KW-1133">Transmembrane helix</keyword>
<reference evidence="2" key="1">
    <citation type="submission" date="2020-11" db="EMBL/GenBank/DDBJ databases">
        <authorList>
            <consortium name="DOE Joint Genome Institute"/>
            <person name="Ahrendt S."/>
            <person name="Riley R."/>
            <person name="Andreopoulos W."/>
            <person name="Labutti K."/>
            <person name="Pangilinan J."/>
            <person name="Ruiz-Duenas F.J."/>
            <person name="Barrasa J.M."/>
            <person name="Sanchez-Garcia M."/>
            <person name="Camarero S."/>
            <person name="Miyauchi S."/>
            <person name="Serrano A."/>
            <person name="Linde D."/>
            <person name="Babiker R."/>
            <person name="Drula E."/>
            <person name="Ayuso-Fernandez I."/>
            <person name="Pacheco R."/>
            <person name="Padilla G."/>
            <person name="Ferreira P."/>
            <person name="Barriuso J."/>
            <person name="Kellner H."/>
            <person name="Castanera R."/>
            <person name="Alfaro M."/>
            <person name="Ramirez L."/>
            <person name="Pisabarro A.G."/>
            <person name="Kuo A."/>
            <person name="Tritt A."/>
            <person name="Lipzen A."/>
            <person name="He G."/>
            <person name="Yan M."/>
            <person name="Ng V."/>
            <person name="Cullen D."/>
            <person name="Martin F."/>
            <person name="Rosso M.-N."/>
            <person name="Henrissat B."/>
            <person name="Hibbett D."/>
            <person name="Martinez A.T."/>
            <person name="Grigoriev I.V."/>
        </authorList>
    </citation>
    <scope>NUCLEOTIDE SEQUENCE</scope>
    <source>
        <strain evidence="2">AH 40177</strain>
    </source>
</reference>
<sequence length="312" mass="34193">MLFILCRYSFLPLAVLELVVFSQKMTSISCRDLNLALLVFSSITGATEKLLSVLRVYALFSKKRPLLLVLLCPLVIADVVNAFLAWFSLRITTTKGTNIELFSPCAINEGLEYEMLTLVSPLLQLTFATVVFILTLVRTVRHIIESRKSGIHSIAELVLRDGTLYFFTIFVIDSILAAFALNSMFAAKPEQAFTNIVSPFLAVLPNILINRFVLNLRVFSNRTIQHSVKVPSDTTAPPLGASDCSENRFIGNMAAPLGPTKSSADPSLPVVKPVDFDRAGAIGQVAYPRIDGKEIRWPDGGAGGVEIVTNMI</sequence>
<feature type="transmembrane region" description="Helical" evidence="1">
    <location>
        <begin position="122"/>
        <end position="144"/>
    </location>
</feature>
<protein>
    <submittedName>
        <fullName evidence="2">Uncharacterized protein</fullName>
    </submittedName>
</protein>
<evidence type="ECO:0000313" key="3">
    <source>
        <dbReference type="Proteomes" id="UP000772434"/>
    </source>
</evidence>
<keyword evidence="1" id="KW-0472">Membrane</keyword>
<comment type="caution">
    <text evidence="2">The sequence shown here is derived from an EMBL/GenBank/DDBJ whole genome shotgun (WGS) entry which is preliminary data.</text>
</comment>
<evidence type="ECO:0000313" key="2">
    <source>
        <dbReference type="EMBL" id="KAF9060724.1"/>
    </source>
</evidence>
<accession>A0A9P5TZX1</accession>
<feature type="transmembrane region" description="Helical" evidence="1">
    <location>
        <begin position="192"/>
        <end position="214"/>
    </location>
</feature>
<feature type="transmembrane region" description="Helical" evidence="1">
    <location>
        <begin position="66"/>
        <end position="87"/>
    </location>
</feature>
<name>A0A9P5TZX1_9AGAR</name>
<dbReference type="AlphaFoldDB" id="A0A9P5TZX1"/>
<feature type="transmembrane region" description="Helical" evidence="1">
    <location>
        <begin position="164"/>
        <end position="186"/>
    </location>
</feature>
<dbReference type="EMBL" id="JADNRY010000230">
    <property type="protein sequence ID" value="KAF9060724.1"/>
    <property type="molecule type" value="Genomic_DNA"/>
</dbReference>
<gene>
    <name evidence="2" type="ORF">BDP27DRAFT_1452554</name>
</gene>
<evidence type="ECO:0000256" key="1">
    <source>
        <dbReference type="SAM" id="Phobius"/>
    </source>
</evidence>
<keyword evidence="1" id="KW-0812">Transmembrane</keyword>